<evidence type="ECO:0000313" key="2">
    <source>
        <dbReference type="EMBL" id="EOT60370.1"/>
    </source>
</evidence>
<dbReference type="Gene3D" id="3.40.50.1820">
    <property type="entry name" value="alpha/beta hydrolase"/>
    <property type="match status" value="1"/>
</dbReference>
<dbReference type="InterPro" id="IPR029058">
    <property type="entry name" value="AB_hydrolase_fold"/>
</dbReference>
<evidence type="ECO:0000313" key="4">
    <source>
        <dbReference type="Proteomes" id="UP000014197"/>
    </source>
</evidence>
<keyword evidence="4" id="KW-1185">Reference proteome</keyword>
<dbReference type="STRING" id="155618.RV06_GL002324"/>
<dbReference type="OrthoDB" id="2222027at2"/>
<protein>
    <submittedName>
        <fullName evidence="1">Phospholipase/carboxylesterase</fullName>
    </submittedName>
</protein>
<dbReference type="EMBL" id="AJAR01000020">
    <property type="protein sequence ID" value="EOH94971.1"/>
    <property type="molecule type" value="Genomic_DNA"/>
</dbReference>
<organism evidence="1 3">
    <name type="scientific">Enterococcus haemoperoxidus ATCC BAA-382</name>
    <dbReference type="NCBI Taxonomy" id="1158608"/>
    <lineage>
        <taxon>Bacteria</taxon>
        <taxon>Bacillati</taxon>
        <taxon>Bacillota</taxon>
        <taxon>Bacilli</taxon>
        <taxon>Lactobacillales</taxon>
        <taxon>Enterococcaceae</taxon>
        <taxon>Enterococcus</taxon>
    </lineage>
</organism>
<dbReference type="PATRIC" id="fig|1158608.3.peg.2015"/>
<gene>
    <name evidence="2" type="ORF">I583_03016</name>
    <name evidence="1" type="ORF">UAW_02050</name>
</gene>
<name>R2SQC0_9ENTE</name>
<dbReference type="eggNOG" id="COG0400">
    <property type="taxonomic scope" value="Bacteria"/>
</dbReference>
<evidence type="ECO:0000313" key="1">
    <source>
        <dbReference type="EMBL" id="EOH94971.1"/>
    </source>
</evidence>
<sequence length="203" mass="22367">MKYFFQKGADSKQLIVAFHGTGGNEYQLLTTVAKLFPAASLLSYLGSIGTDKNRRFFPPLENGKLNREAFDQAVSSFLTEDWATVVTHEYEEIIFLGYSNGANFILGLLEQQPTIADTVILLHPSNLIYQYTQASADTKLILTTGAQDTLSIAGDVLKLSYQLETAFTWVKLLLVDGGHQLSPQELDDVQATLAEINDSTPTL</sequence>
<dbReference type="AlphaFoldDB" id="R2SQC0"/>
<accession>R2SQC0</accession>
<proteinExistence type="predicted"/>
<reference evidence="2 4" key="2">
    <citation type="submission" date="2013-03" db="EMBL/GenBank/DDBJ databases">
        <title>The Genome Sequence of Enterococcus haemoperoxidus BAA-382 (PacBio/Illumina hybrid assembly).</title>
        <authorList>
            <consortium name="The Broad Institute Genomics Platform"/>
            <consortium name="The Broad Institute Genome Sequencing Center for Infectious Disease"/>
            <person name="Earl A."/>
            <person name="Russ C."/>
            <person name="Gilmore M."/>
            <person name="Surin D."/>
            <person name="Walker B."/>
            <person name="Young S."/>
            <person name="Zeng Q."/>
            <person name="Gargeya S."/>
            <person name="Fitzgerald M."/>
            <person name="Haas B."/>
            <person name="Abouelleil A."/>
            <person name="Allen A.W."/>
            <person name="Alvarado L."/>
            <person name="Arachchi H.M."/>
            <person name="Berlin A.M."/>
            <person name="Chapman S.B."/>
            <person name="Gainer-Dewar J."/>
            <person name="Goldberg J."/>
            <person name="Griggs A."/>
            <person name="Gujja S."/>
            <person name="Hansen M."/>
            <person name="Howarth C."/>
            <person name="Imamovic A."/>
            <person name="Ireland A."/>
            <person name="Larimer J."/>
            <person name="McCowan C."/>
            <person name="Murphy C."/>
            <person name="Pearson M."/>
            <person name="Poon T.W."/>
            <person name="Priest M."/>
            <person name="Roberts A."/>
            <person name="Saif S."/>
            <person name="Shea T."/>
            <person name="Sisk P."/>
            <person name="Sykes S."/>
            <person name="Wortman J."/>
            <person name="Nusbaum C."/>
            <person name="Birren B."/>
        </authorList>
    </citation>
    <scope>NUCLEOTIDE SEQUENCE [LARGE SCALE GENOMIC DNA]</scope>
    <source>
        <strain evidence="2 4">ATCC BAA-382</strain>
    </source>
</reference>
<dbReference type="SUPFAM" id="SSF53474">
    <property type="entry name" value="alpha/beta-Hydrolases"/>
    <property type="match status" value="1"/>
</dbReference>
<dbReference type="Proteomes" id="UP000013858">
    <property type="component" value="Unassembled WGS sequence"/>
</dbReference>
<evidence type="ECO:0000313" key="3">
    <source>
        <dbReference type="Proteomes" id="UP000013858"/>
    </source>
</evidence>
<dbReference type="RefSeq" id="WP_010762241.1">
    <property type="nucleotide sequence ID" value="NZ_KB946316.1"/>
</dbReference>
<dbReference type="Proteomes" id="UP000014197">
    <property type="component" value="Unassembled WGS sequence"/>
</dbReference>
<comment type="caution">
    <text evidence="1">The sequence shown here is derived from an EMBL/GenBank/DDBJ whole genome shotgun (WGS) entry which is preliminary data.</text>
</comment>
<reference evidence="1 3" key="1">
    <citation type="submission" date="2013-02" db="EMBL/GenBank/DDBJ databases">
        <title>The Genome Sequence of Enterococcus haemoperoxidus BAA-382.</title>
        <authorList>
            <consortium name="The Broad Institute Genome Sequencing Platform"/>
            <consortium name="The Broad Institute Genome Sequencing Center for Infectious Disease"/>
            <person name="Earl A.M."/>
            <person name="Gilmore M.S."/>
            <person name="Lebreton F."/>
            <person name="Walker B."/>
            <person name="Young S.K."/>
            <person name="Zeng Q."/>
            <person name="Gargeya S."/>
            <person name="Fitzgerald M."/>
            <person name="Haas B."/>
            <person name="Abouelleil A."/>
            <person name="Alvarado L."/>
            <person name="Arachchi H.M."/>
            <person name="Berlin A.M."/>
            <person name="Chapman S.B."/>
            <person name="Dewar J."/>
            <person name="Goldberg J."/>
            <person name="Griggs A."/>
            <person name="Gujja S."/>
            <person name="Hansen M."/>
            <person name="Howarth C."/>
            <person name="Imamovic A."/>
            <person name="Larimer J."/>
            <person name="McCowan C."/>
            <person name="Murphy C."/>
            <person name="Neiman D."/>
            <person name="Pearson M."/>
            <person name="Priest M."/>
            <person name="Roberts A."/>
            <person name="Saif S."/>
            <person name="Shea T."/>
            <person name="Sisk P."/>
            <person name="Sykes S."/>
            <person name="Wortman J."/>
            <person name="Nusbaum C."/>
            <person name="Birren B."/>
        </authorList>
    </citation>
    <scope>NUCLEOTIDE SEQUENCE [LARGE SCALE GENOMIC DNA]</scope>
    <source>
        <strain evidence="1 3">ATCC BAA-382</strain>
    </source>
</reference>
<dbReference type="EMBL" id="ASVY01000003">
    <property type="protein sequence ID" value="EOT60370.1"/>
    <property type="molecule type" value="Genomic_DNA"/>
</dbReference>